<dbReference type="InterPro" id="IPR043502">
    <property type="entry name" value="DNA/RNA_pol_sf"/>
</dbReference>
<dbReference type="InterPro" id="IPR000477">
    <property type="entry name" value="RT_dom"/>
</dbReference>
<dbReference type="GO" id="GO:0003676">
    <property type="term" value="F:nucleic acid binding"/>
    <property type="evidence" value="ECO:0007669"/>
    <property type="project" value="InterPro"/>
</dbReference>
<evidence type="ECO:0000259" key="1">
    <source>
        <dbReference type="PROSITE" id="PS50878"/>
    </source>
</evidence>
<name>A0AAD8S3F0_LOLMU</name>
<dbReference type="SUPFAM" id="SSF53098">
    <property type="entry name" value="Ribonuclease H-like"/>
    <property type="match status" value="1"/>
</dbReference>
<dbReference type="Pfam" id="PF13456">
    <property type="entry name" value="RVT_3"/>
    <property type="match status" value="1"/>
</dbReference>
<dbReference type="InterPro" id="IPR044730">
    <property type="entry name" value="RNase_H-like_dom_plant"/>
</dbReference>
<dbReference type="PROSITE" id="PS50878">
    <property type="entry name" value="RT_POL"/>
    <property type="match status" value="1"/>
</dbReference>
<dbReference type="PANTHER" id="PTHR33116">
    <property type="entry name" value="REVERSE TRANSCRIPTASE ZINC-BINDING DOMAIN-CONTAINING PROTEIN-RELATED-RELATED"/>
    <property type="match status" value="1"/>
</dbReference>
<dbReference type="AlphaFoldDB" id="A0AAD8S3F0"/>
<dbReference type="SUPFAM" id="SSF56672">
    <property type="entry name" value="DNA/RNA polymerases"/>
    <property type="match status" value="1"/>
</dbReference>
<protein>
    <recommendedName>
        <fullName evidence="1">Reverse transcriptase domain-containing protein</fullName>
    </recommendedName>
</protein>
<dbReference type="InterPro" id="IPR012337">
    <property type="entry name" value="RNaseH-like_sf"/>
</dbReference>
<keyword evidence="3" id="KW-1185">Reference proteome</keyword>
<dbReference type="PANTHER" id="PTHR33116:SF86">
    <property type="entry name" value="REVERSE TRANSCRIPTASE DOMAIN-CONTAINING PROTEIN"/>
    <property type="match status" value="1"/>
</dbReference>
<dbReference type="Gene3D" id="3.30.420.10">
    <property type="entry name" value="Ribonuclease H-like superfamily/Ribonuclease H"/>
    <property type="match status" value="1"/>
</dbReference>
<dbReference type="EMBL" id="JAUUTY010000004">
    <property type="protein sequence ID" value="KAK1644767.1"/>
    <property type="molecule type" value="Genomic_DNA"/>
</dbReference>
<evidence type="ECO:0000313" key="3">
    <source>
        <dbReference type="Proteomes" id="UP001231189"/>
    </source>
</evidence>
<accession>A0AAD8S3F0</accession>
<dbReference type="CDD" id="cd01650">
    <property type="entry name" value="RT_nLTR_like"/>
    <property type="match status" value="1"/>
</dbReference>
<dbReference type="CDD" id="cd06222">
    <property type="entry name" value="RNase_H_like"/>
    <property type="match status" value="1"/>
</dbReference>
<sequence length="795" mass="90147">MNNLQGVMDHLHKWSKKTIGNVSKQIDKKKKQLDQILKRDDSNSKKRANILCREIDELLEKEELRWRQRSRVNWLQAGDRNTRYFHRKATWRAKKNKITELVNNKGVVTQDDKEMNTIATEFFMELYKADNTVQPDLGHQTPPELRKFFELGSMPDGVNDTAIVLIPKIKNPTNLKDYRPISLCNVVYKVMVKCLVNRLRPLLKSIIAETQSAFVPERMITDNAIIAFECFHAIHNGNKSSGSFCAYKLDLTKAYDRVDWKFLEEALRTMGFAEQWIKWIMTCVKTVRFSVKFNGKLLEKIYPSRGLRQGDPLSPYLFLLVGESLSALINRNINHNLLQELKISRNCPGISHLMFADDSLLFFRANTDQASRIKEILSQYEKGTGQLLSSDKCSIMFGQHVPDSDMQSVAYILEVNKMTMEDKYLGLPIPEGSMKQGKLISSKDKLRKKCSDWNEKYMSGAAKEALIKSVAQSISNYAMTVFKFPMGLCDDMSQIIREFWWGDEVNKRKVHWLSWDKITKSKNMGGMGFKDLRMFNQALLARQAWRLIQFPESLCARLLKAKYYPSGQLIDTAFSKSVSPCWQGISYGLELLKKAQNASHTSDVKGKKVMNCHSMDSLKAKEIPKPWNAPNLGWHKLNIDAGFIDDLNMGSWGAILRDHNGIVAASAWGTLPHCPNVATAEGLAILKGAKAIVNHATTQVIIESDNAAIVQEINRATISRSQLCFLATDIKEVLSLIPGYVVNKINRTGNTAAHCLANYALRMRNEGVLLNVVPPCVEDLINLDCNRCCNSATCV</sequence>
<reference evidence="2" key="1">
    <citation type="submission" date="2023-07" db="EMBL/GenBank/DDBJ databases">
        <title>A chromosome-level genome assembly of Lolium multiflorum.</title>
        <authorList>
            <person name="Chen Y."/>
            <person name="Copetti D."/>
            <person name="Kolliker R."/>
            <person name="Studer B."/>
        </authorList>
    </citation>
    <scope>NUCLEOTIDE SEQUENCE</scope>
    <source>
        <strain evidence="2">02402/16</strain>
        <tissue evidence="2">Leaf</tissue>
    </source>
</reference>
<feature type="domain" description="Reverse transcriptase" evidence="1">
    <location>
        <begin position="147"/>
        <end position="429"/>
    </location>
</feature>
<dbReference type="GO" id="GO:0004523">
    <property type="term" value="F:RNA-DNA hybrid ribonuclease activity"/>
    <property type="evidence" value="ECO:0007669"/>
    <property type="project" value="InterPro"/>
</dbReference>
<dbReference type="InterPro" id="IPR036397">
    <property type="entry name" value="RNaseH_sf"/>
</dbReference>
<dbReference type="Pfam" id="PF00078">
    <property type="entry name" value="RVT_1"/>
    <property type="match status" value="1"/>
</dbReference>
<proteinExistence type="predicted"/>
<dbReference type="InterPro" id="IPR002156">
    <property type="entry name" value="RNaseH_domain"/>
</dbReference>
<dbReference type="Proteomes" id="UP001231189">
    <property type="component" value="Unassembled WGS sequence"/>
</dbReference>
<organism evidence="2 3">
    <name type="scientific">Lolium multiflorum</name>
    <name type="common">Italian ryegrass</name>
    <name type="synonym">Lolium perenne subsp. multiflorum</name>
    <dbReference type="NCBI Taxonomy" id="4521"/>
    <lineage>
        <taxon>Eukaryota</taxon>
        <taxon>Viridiplantae</taxon>
        <taxon>Streptophyta</taxon>
        <taxon>Embryophyta</taxon>
        <taxon>Tracheophyta</taxon>
        <taxon>Spermatophyta</taxon>
        <taxon>Magnoliopsida</taxon>
        <taxon>Liliopsida</taxon>
        <taxon>Poales</taxon>
        <taxon>Poaceae</taxon>
        <taxon>BOP clade</taxon>
        <taxon>Pooideae</taxon>
        <taxon>Poodae</taxon>
        <taxon>Poeae</taxon>
        <taxon>Poeae Chloroplast Group 2 (Poeae type)</taxon>
        <taxon>Loliodinae</taxon>
        <taxon>Loliinae</taxon>
        <taxon>Lolium</taxon>
    </lineage>
</organism>
<gene>
    <name evidence="2" type="ORF">QYE76_062572</name>
</gene>
<comment type="caution">
    <text evidence="2">The sequence shown here is derived from an EMBL/GenBank/DDBJ whole genome shotgun (WGS) entry which is preliminary data.</text>
</comment>
<evidence type="ECO:0000313" key="2">
    <source>
        <dbReference type="EMBL" id="KAK1644767.1"/>
    </source>
</evidence>